<dbReference type="AlphaFoldDB" id="A0AAJ4NQS5"/>
<feature type="domain" description="Peptidase C83" evidence="1">
    <location>
        <begin position="13"/>
        <end position="246"/>
    </location>
</feature>
<evidence type="ECO:0000313" key="3">
    <source>
        <dbReference type="Proteomes" id="UP000683421"/>
    </source>
</evidence>
<dbReference type="GO" id="GO:0016756">
    <property type="term" value="F:glutathione gamma-glutamylcysteinyltransferase activity"/>
    <property type="evidence" value="ECO:0007669"/>
    <property type="project" value="InterPro"/>
</dbReference>
<dbReference type="PANTHER" id="PTHR33447">
    <property type="entry name" value="GLUTATHIONE GAMMA-GLUTAMYLCYSTEINYLTRANSFERASE"/>
    <property type="match status" value="1"/>
</dbReference>
<evidence type="ECO:0000313" key="2">
    <source>
        <dbReference type="EMBL" id="QWV00146.1"/>
    </source>
</evidence>
<dbReference type="GO" id="GO:0046938">
    <property type="term" value="P:phytochelatin biosynthetic process"/>
    <property type="evidence" value="ECO:0007669"/>
    <property type="project" value="InterPro"/>
</dbReference>
<dbReference type="RefSeq" id="WP_216692805.1">
    <property type="nucleotide sequence ID" value="NZ_CP076680.1"/>
</dbReference>
<protein>
    <submittedName>
        <fullName evidence="2">Phytochelatin synthase family protein</fullName>
    </submittedName>
</protein>
<evidence type="ECO:0000259" key="1">
    <source>
        <dbReference type="PROSITE" id="PS51443"/>
    </source>
</evidence>
<dbReference type="InterPro" id="IPR040409">
    <property type="entry name" value="PCS-like"/>
</dbReference>
<dbReference type="PROSITE" id="PS51443">
    <property type="entry name" value="PCS"/>
    <property type="match status" value="1"/>
</dbReference>
<name>A0AAJ4NQS5_9GAMM</name>
<dbReference type="GO" id="GO:0010038">
    <property type="term" value="P:response to metal ion"/>
    <property type="evidence" value="ECO:0007669"/>
    <property type="project" value="InterPro"/>
</dbReference>
<sequence>MKKAFNIVIFLVVLINCCFAKQLVLPKNTIAFSSLQGQYLLKSAPEKYSQQYWQLAEYFTTEKGTTFCGPASAVMVLNALKIEPSLSPAHMQYSIFDQNNIFYNKALIKSGITPQWVYAKGLSIEQTAELINKQKTIGPKAYAKVIHASEFKNQEQFLNTTLSSMKKGDYIIINYKRSDMGAQGGGHFSPLAAYNPKEDMWLLMDVARYKYPSAWIRTIDLYQAIQSKDSSTNKSRGIIIISKKKY</sequence>
<organism evidence="2 3">
    <name type="scientific">Francisella salimarina</name>
    <dbReference type="NCBI Taxonomy" id="2599927"/>
    <lineage>
        <taxon>Bacteria</taxon>
        <taxon>Pseudomonadati</taxon>
        <taxon>Pseudomonadota</taxon>
        <taxon>Gammaproteobacteria</taxon>
        <taxon>Thiotrichales</taxon>
        <taxon>Francisellaceae</taxon>
        <taxon>Francisella</taxon>
    </lineage>
</organism>
<dbReference type="Pfam" id="PF05023">
    <property type="entry name" value="Phytochelatin"/>
    <property type="match status" value="1"/>
</dbReference>
<dbReference type="PANTHER" id="PTHR33447:SF20">
    <property type="entry name" value="GLUTATHIONE GAMMA-GLUTAMYLCYSTEINYLTRANSFERASE"/>
    <property type="match status" value="1"/>
</dbReference>
<gene>
    <name evidence="2" type="ORF">KQR59_04500</name>
</gene>
<keyword evidence="3" id="KW-1185">Reference proteome</keyword>
<reference evidence="2 3" key="1">
    <citation type="submission" date="2021-06" db="EMBL/GenBank/DDBJ databases">
        <title>Ulceroglandular infection and bacteremia caused by Francisella salimarina in an immunocompromised patient, France.</title>
        <authorList>
            <person name="Hennebique A."/>
            <person name="Caspar Y."/>
            <person name="Maurin M."/>
            <person name="Boisset S."/>
            <person name="Pelloux I."/>
            <person name="Gallego-Hernanz M.P."/>
            <person name="Burucoa C."/>
            <person name="Cazenave-Roblot F."/>
            <person name="Plouzeau C."/>
            <person name="Rammaert B."/>
        </authorList>
    </citation>
    <scope>NUCLEOTIDE SEQUENCE [LARGE SCALE GENOMIC DNA]</scope>
    <source>
        <strain evidence="2 3">CHUGA-F75</strain>
    </source>
</reference>
<proteinExistence type="predicted"/>
<accession>A0AAJ4NQS5</accession>
<dbReference type="Proteomes" id="UP000683421">
    <property type="component" value="Chromosome"/>
</dbReference>
<dbReference type="EMBL" id="CP076680">
    <property type="protein sequence ID" value="QWV00146.1"/>
    <property type="molecule type" value="Genomic_DNA"/>
</dbReference>
<dbReference type="GO" id="GO:0046872">
    <property type="term" value="F:metal ion binding"/>
    <property type="evidence" value="ECO:0007669"/>
    <property type="project" value="InterPro"/>
</dbReference>
<dbReference type="InterPro" id="IPR007719">
    <property type="entry name" value="PCS_N"/>
</dbReference>
<dbReference type="KEGG" id="fsr:KQR59_04500"/>